<dbReference type="Proteomes" id="UP001295794">
    <property type="component" value="Unassembled WGS sequence"/>
</dbReference>
<organism evidence="2 3">
    <name type="scientific">Mycena citricolor</name>
    <dbReference type="NCBI Taxonomy" id="2018698"/>
    <lineage>
        <taxon>Eukaryota</taxon>
        <taxon>Fungi</taxon>
        <taxon>Dikarya</taxon>
        <taxon>Basidiomycota</taxon>
        <taxon>Agaricomycotina</taxon>
        <taxon>Agaricomycetes</taxon>
        <taxon>Agaricomycetidae</taxon>
        <taxon>Agaricales</taxon>
        <taxon>Marasmiineae</taxon>
        <taxon>Mycenaceae</taxon>
        <taxon>Mycena</taxon>
    </lineage>
</organism>
<name>A0AAD2Q1N5_9AGAR</name>
<proteinExistence type="predicted"/>
<feature type="compositionally biased region" description="Acidic residues" evidence="1">
    <location>
        <begin position="79"/>
        <end position="91"/>
    </location>
</feature>
<feature type="region of interest" description="Disordered" evidence="1">
    <location>
        <begin position="73"/>
        <end position="102"/>
    </location>
</feature>
<evidence type="ECO:0000313" key="3">
    <source>
        <dbReference type="Proteomes" id="UP001295794"/>
    </source>
</evidence>
<accession>A0AAD2Q1N5</accession>
<dbReference type="AlphaFoldDB" id="A0AAD2Q1N5"/>
<dbReference type="EMBL" id="CAVNYO010000108">
    <property type="protein sequence ID" value="CAK5266200.1"/>
    <property type="molecule type" value="Genomic_DNA"/>
</dbReference>
<keyword evidence="3" id="KW-1185">Reference proteome</keyword>
<sequence length="214" mass="24004">MYVPSAPSHVSLLMCCRQLVASINAKTFCSLAVFVNKSARKYKGIELTEETSDPYIIQVALLRRFVFDHPTLSKTPKESEDEEDQDFEEIEERPKKRGRTTKGADFWGQVEEWFKAEISKRGSSFTTPAWKEYIDQILKDDRDTFKGLIPGATVRVNIPRCAEQSGRECDLGAGSTPFTPQSEIDDATFFSMLENASGVHDQAGSNSLSLYNVS</sequence>
<protein>
    <submittedName>
        <fullName evidence="2">Uncharacterized protein</fullName>
    </submittedName>
</protein>
<comment type="caution">
    <text evidence="2">The sequence shown here is derived from an EMBL/GenBank/DDBJ whole genome shotgun (WGS) entry which is preliminary data.</text>
</comment>
<gene>
    <name evidence="2" type="ORF">MYCIT1_LOCUS7798</name>
</gene>
<evidence type="ECO:0000313" key="2">
    <source>
        <dbReference type="EMBL" id="CAK5266200.1"/>
    </source>
</evidence>
<evidence type="ECO:0000256" key="1">
    <source>
        <dbReference type="SAM" id="MobiDB-lite"/>
    </source>
</evidence>
<reference evidence="2" key="1">
    <citation type="submission" date="2023-11" db="EMBL/GenBank/DDBJ databases">
        <authorList>
            <person name="De Vega J J."/>
            <person name="De Vega J J."/>
        </authorList>
    </citation>
    <scope>NUCLEOTIDE SEQUENCE</scope>
</reference>